<evidence type="ECO:0000313" key="2">
    <source>
        <dbReference type="EMBL" id="MBV7266758.1"/>
    </source>
</evidence>
<protein>
    <recommendedName>
        <fullName evidence="1">Lysozyme</fullName>
        <ecNumber evidence="1">3.2.1.17</ecNumber>
    </recommendedName>
</protein>
<dbReference type="CDD" id="cd00737">
    <property type="entry name" value="lyz_endolysin_autolysin"/>
    <property type="match status" value="1"/>
</dbReference>
<dbReference type="EMBL" id="JAGSPB010000002">
    <property type="protein sequence ID" value="MBV7266758.1"/>
    <property type="molecule type" value="Genomic_DNA"/>
</dbReference>
<reference evidence="2 3" key="1">
    <citation type="submission" date="2021-04" db="EMBL/GenBank/DDBJ databases">
        <authorList>
            <person name="Pira H."/>
            <person name="Risdian C."/>
            <person name="Wink J."/>
        </authorList>
    </citation>
    <scope>NUCLEOTIDE SEQUENCE [LARGE SCALE GENOMIC DNA]</scope>
    <source>
        <strain evidence="2 3">WH131</strain>
    </source>
</reference>
<keyword evidence="1" id="KW-0081">Bacteriolytic enzyme</keyword>
<dbReference type="InterPro" id="IPR034690">
    <property type="entry name" value="Endolysin_T4_type"/>
</dbReference>
<organism evidence="2 3">
    <name type="scientific">Erythrobacter ani</name>
    <dbReference type="NCBI Taxonomy" id="2827235"/>
    <lineage>
        <taxon>Bacteria</taxon>
        <taxon>Pseudomonadati</taxon>
        <taxon>Pseudomonadota</taxon>
        <taxon>Alphaproteobacteria</taxon>
        <taxon>Sphingomonadales</taxon>
        <taxon>Erythrobacteraceae</taxon>
        <taxon>Erythrobacter/Porphyrobacter group</taxon>
        <taxon>Erythrobacter</taxon>
    </lineage>
</organism>
<dbReference type="HAMAP" id="MF_04110">
    <property type="entry name" value="ENDOLYSIN_T4"/>
    <property type="match status" value="1"/>
</dbReference>
<dbReference type="RefSeq" id="WP_218317307.1">
    <property type="nucleotide sequence ID" value="NZ_JAGSPB010000002.1"/>
</dbReference>
<dbReference type="InterPro" id="IPR002196">
    <property type="entry name" value="Glyco_hydro_24"/>
</dbReference>
<dbReference type="InterPro" id="IPR033907">
    <property type="entry name" value="Endolysin_autolysin"/>
</dbReference>
<evidence type="ECO:0000256" key="1">
    <source>
        <dbReference type="RuleBase" id="RU003788"/>
    </source>
</evidence>
<dbReference type="InterPro" id="IPR051018">
    <property type="entry name" value="Bacteriophage_GH24"/>
</dbReference>
<dbReference type="Pfam" id="PF00959">
    <property type="entry name" value="Phage_lysozyme"/>
    <property type="match status" value="1"/>
</dbReference>
<proteinExistence type="inferred from homology"/>
<name>A0ABS6SP02_9SPHN</name>
<evidence type="ECO:0000313" key="3">
    <source>
        <dbReference type="Proteomes" id="UP000699975"/>
    </source>
</evidence>
<comment type="caution">
    <text evidence="2">The sequence shown here is derived from an EMBL/GenBank/DDBJ whole genome shotgun (WGS) entry which is preliminary data.</text>
</comment>
<keyword evidence="1" id="KW-0929">Antimicrobial</keyword>
<accession>A0ABS6SP02</accession>
<dbReference type="EC" id="3.2.1.17" evidence="1"/>
<dbReference type="PANTHER" id="PTHR38107:SF3">
    <property type="entry name" value="LYSOZYME RRRD-RELATED"/>
    <property type="match status" value="1"/>
</dbReference>
<sequence>MALGVSAVALSGTSQLAISAVPISAQSQVGGTQDGAGYDLIDPAERRDASDLTASDQLIEAMIEEEGVRYDVYRDVAGYPTVGVGHLVLPEDNLGMGDTISHERALQLLETDIGKAEEVVQRLIGDLAINQHEFDALVDLAFNVGEGNLSESESPRLNRAIAAADYDRIAEELNYTTAGNRVASGLVYRSERRQRIFMASDYRDPREV</sequence>
<dbReference type="Proteomes" id="UP000699975">
    <property type="component" value="Unassembled WGS sequence"/>
</dbReference>
<keyword evidence="1" id="KW-0326">Glycosidase</keyword>
<keyword evidence="3" id="KW-1185">Reference proteome</keyword>
<gene>
    <name evidence="2" type="ORF">KCG45_11255</name>
</gene>
<dbReference type="PANTHER" id="PTHR38107">
    <property type="match status" value="1"/>
</dbReference>
<comment type="catalytic activity">
    <reaction evidence="1">
        <text>Hydrolysis of (1-&gt;4)-beta-linkages between N-acetylmuramic acid and N-acetyl-D-glucosamine residues in a peptidoglycan and between N-acetyl-D-glucosamine residues in chitodextrins.</text>
        <dbReference type="EC" id="3.2.1.17"/>
    </reaction>
</comment>
<comment type="similarity">
    <text evidence="1">Belongs to the glycosyl hydrolase 24 family.</text>
</comment>
<keyword evidence="1" id="KW-0378">Hydrolase</keyword>